<proteinExistence type="predicted"/>
<evidence type="ECO:0000313" key="4">
    <source>
        <dbReference type="Proteomes" id="UP001151760"/>
    </source>
</evidence>
<dbReference type="Proteomes" id="UP001151760">
    <property type="component" value="Unassembled WGS sequence"/>
</dbReference>
<dbReference type="PANTHER" id="PTHR33116">
    <property type="entry name" value="REVERSE TRANSCRIPTASE ZINC-BINDING DOMAIN-CONTAINING PROTEIN-RELATED-RELATED"/>
    <property type="match status" value="1"/>
</dbReference>
<feature type="compositionally biased region" description="Polar residues" evidence="1">
    <location>
        <begin position="1"/>
        <end position="11"/>
    </location>
</feature>
<evidence type="ECO:0000256" key="1">
    <source>
        <dbReference type="SAM" id="MobiDB-lite"/>
    </source>
</evidence>
<dbReference type="CDD" id="cd01650">
    <property type="entry name" value="RT_nLTR_like"/>
    <property type="match status" value="1"/>
</dbReference>
<dbReference type="SUPFAM" id="SSF56672">
    <property type="entry name" value="DNA/RNA polymerases"/>
    <property type="match status" value="1"/>
</dbReference>
<dbReference type="Pfam" id="PF00078">
    <property type="entry name" value="RVT_1"/>
    <property type="match status" value="1"/>
</dbReference>
<protein>
    <recommendedName>
        <fullName evidence="2">Reverse transcriptase domain-containing protein</fullName>
    </recommendedName>
</protein>
<accession>A0ABQ5AT61</accession>
<dbReference type="InterPro" id="IPR036691">
    <property type="entry name" value="Endo/exonu/phosph_ase_sf"/>
</dbReference>
<evidence type="ECO:0000313" key="3">
    <source>
        <dbReference type="EMBL" id="GJT04882.1"/>
    </source>
</evidence>
<name>A0ABQ5AT61_9ASTR</name>
<evidence type="ECO:0000259" key="2">
    <source>
        <dbReference type="Pfam" id="PF00078"/>
    </source>
</evidence>
<sequence>MEQSRQYTTISMPGPLGNPNPKLRTALKYKITLTASSEGIEGALGNENKVDTKHESSLLAVRFFFSVTLIASSSSKSSSTKGDVLEGGGDDVGFTIFDHVSDKCPKLPKEVSNVQLSDDGFTEVIKKKTKAKKNNKKQVEGVRLTKPALNLQYRRVDKGETSKQKVIPMENVKNVVNGSSKPLGDPIKVSTQNSFSALEEDDSFSDIGRGMNLSPKQSEIRHVIFENKLSVCAILESHVANRNLDRLCTHVFKHWKWVSNASSCLKGTRIIVGWNHDDVDVSVIHQESQVIHTRIWIKADKKEFFCSFVYAHNYYIHRRPLWSSLCLHKRYINNRPWCLLGDFNASLFVDDTSIGPSSLDITMREFKECVETMEVMDVQRTGLHFTWNQKPKVHAIFKPYRISDHSPSVLSIPSRVKLKPKPFKFFNVAILDKRFKGLVRDGWSSHVSGFDMFRVVKKLKGLKKPIRKMMYDKGNLHANVIRLRENHDRLQADLDSDPSNVTIREEEAAAVVAFNEALLLAEKLLKQKAKITWLREGTTTEFDINNLFSTRLDANEALDMIRGVSSQEVKSAMFSMGNDKSPGPDGYTAAFFKDTWDIIGSDVTKAVCEFFTNGRLLKELNHTIIALIPKVNAPARVNDYRPISCCNVLFKCISKIIANRLKDCLKRLISPNQSAFVPGRSIADNILLTQEIMHNYHLDRGVPRCAFKVDIQKAYDTVDWEFLRAALIGFGFHDRMISWIMECVSTTSFSISINGSLHGFFKGKRGLRQATVRIGVNNMFFVDGFVFAFCLHGDVLISATIIKEALDEFKDASGLNPSMPKSKAYFCNVLNHTKLAILLVLPFEEDRLPVKYLGVPLVSSRLIFRDCKELIDKVQNRVNDWKNKSLSFAGRLQLIQSVLGSLNVFWASVFALPSRVLLDIEQIMRGFLWCQGGLSRGKAKVAWEVVCLPKKEGGLGIRRLDHFNKALMVSHIWKLLSLKESLWVKIHHTYLDKSNRI</sequence>
<reference evidence="3" key="2">
    <citation type="submission" date="2022-01" db="EMBL/GenBank/DDBJ databases">
        <authorList>
            <person name="Yamashiro T."/>
            <person name="Shiraishi A."/>
            <person name="Satake H."/>
            <person name="Nakayama K."/>
        </authorList>
    </citation>
    <scope>NUCLEOTIDE SEQUENCE</scope>
</reference>
<feature type="region of interest" description="Disordered" evidence="1">
    <location>
        <begin position="1"/>
        <end position="21"/>
    </location>
</feature>
<comment type="caution">
    <text evidence="3">The sequence shown here is derived from an EMBL/GenBank/DDBJ whole genome shotgun (WGS) entry which is preliminary data.</text>
</comment>
<keyword evidence="4" id="KW-1185">Reference proteome</keyword>
<feature type="domain" description="Reverse transcriptase" evidence="2">
    <location>
        <begin position="628"/>
        <end position="769"/>
    </location>
</feature>
<dbReference type="InterPro" id="IPR000477">
    <property type="entry name" value="RT_dom"/>
</dbReference>
<dbReference type="InterPro" id="IPR043502">
    <property type="entry name" value="DNA/RNA_pol_sf"/>
</dbReference>
<dbReference type="SUPFAM" id="SSF56219">
    <property type="entry name" value="DNase I-like"/>
    <property type="match status" value="1"/>
</dbReference>
<gene>
    <name evidence="3" type="ORF">Tco_0839344</name>
</gene>
<organism evidence="3 4">
    <name type="scientific">Tanacetum coccineum</name>
    <dbReference type="NCBI Taxonomy" id="301880"/>
    <lineage>
        <taxon>Eukaryota</taxon>
        <taxon>Viridiplantae</taxon>
        <taxon>Streptophyta</taxon>
        <taxon>Embryophyta</taxon>
        <taxon>Tracheophyta</taxon>
        <taxon>Spermatophyta</taxon>
        <taxon>Magnoliopsida</taxon>
        <taxon>eudicotyledons</taxon>
        <taxon>Gunneridae</taxon>
        <taxon>Pentapetalae</taxon>
        <taxon>asterids</taxon>
        <taxon>campanulids</taxon>
        <taxon>Asterales</taxon>
        <taxon>Asteraceae</taxon>
        <taxon>Asteroideae</taxon>
        <taxon>Anthemideae</taxon>
        <taxon>Anthemidinae</taxon>
        <taxon>Tanacetum</taxon>
    </lineage>
</organism>
<dbReference type="EMBL" id="BQNB010012542">
    <property type="protein sequence ID" value="GJT04882.1"/>
    <property type="molecule type" value="Genomic_DNA"/>
</dbReference>
<dbReference type="Gene3D" id="3.60.10.10">
    <property type="entry name" value="Endonuclease/exonuclease/phosphatase"/>
    <property type="match status" value="1"/>
</dbReference>
<dbReference type="PANTHER" id="PTHR33116:SF84">
    <property type="entry name" value="RNA-DIRECTED DNA POLYMERASE"/>
    <property type="match status" value="1"/>
</dbReference>
<reference evidence="3" key="1">
    <citation type="journal article" date="2022" name="Int. J. Mol. Sci.">
        <title>Draft Genome of Tanacetum Coccineum: Genomic Comparison of Closely Related Tanacetum-Family Plants.</title>
        <authorList>
            <person name="Yamashiro T."/>
            <person name="Shiraishi A."/>
            <person name="Nakayama K."/>
            <person name="Satake H."/>
        </authorList>
    </citation>
    <scope>NUCLEOTIDE SEQUENCE</scope>
</reference>